<protein>
    <submittedName>
        <fullName evidence="1">(California timema) hypothetical protein</fullName>
    </submittedName>
</protein>
<dbReference type="AlphaFoldDB" id="A0A7R9J763"/>
<dbReference type="Pfam" id="PF15008">
    <property type="entry name" value="DUF4518"/>
    <property type="match status" value="1"/>
</dbReference>
<dbReference type="PANTHER" id="PTHR21084">
    <property type="entry name" value="DENSE INCISORS"/>
    <property type="match status" value="1"/>
</dbReference>
<accession>A0A7R9J763</accession>
<gene>
    <name evidence="1" type="ORF">TCMB3V08_LOCUS6538</name>
</gene>
<proteinExistence type="predicted"/>
<dbReference type="EMBL" id="OE181952">
    <property type="protein sequence ID" value="CAD7573917.1"/>
    <property type="molecule type" value="Genomic_DNA"/>
</dbReference>
<evidence type="ECO:0000313" key="1">
    <source>
        <dbReference type="EMBL" id="CAD7573917.1"/>
    </source>
</evidence>
<name>A0A7R9J763_TIMCA</name>
<dbReference type="InterPro" id="IPR026698">
    <property type="entry name" value="UPF_C3orf38"/>
</dbReference>
<sequence>MLTEKEKYCARDLLSLLNDTDIYSLVSTTTNNLVVPQNTQEALECILQHSSDLESILNRKKVYKEIIFKYLHQRNVDVVPSLEKKTLVNIILNFWQSEYTPRQVFKSQESASSTKLEESKISSCDTVPYADELALKFSDWYFNLFNQSIQAGAGAILGTEHFWQDCNITIKMASASGTLEELVCSGASETVKLLCSTCSQNRLYFNPNLSQEGVRGLSDPHGVVAVLACGTLHTEQTCIGMFEQMFVLVRDVQALNNWKIKSTKLNLRSMAVTTLPTLEQGTFTKTLALSEVADS</sequence>
<reference evidence="1" key="1">
    <citation type="submission" date="2020-11" db="EMBL/GenBank/DDBJ databases">
        <authorList>
            <person name="Tran Van P."/>
        </authorList>
    </citation>
    <scope>NUCLEOTIDE SEQUENCE</scope>
</reference>
<dbReference type="PANTHER" id="PTHR21084:SF1">
    <property type="entry name" value="DENSE INCISORS"/>
    <property type="match status" value="1"/>
</dbReference>
<organism evidence="1">
    <name type="scientific">Timema californicum</name>
    <name type="common">California timema</name>
    <name type="synonym">Walking stick</name>
    <dbReference type="NCBI Taxonomy" id="61474"/>
    <lineage>
        <taxon>Eukaryota</taxon>
        <taxon>Metazoa</taxon>
        <taxon>Ecdysozoa</taxon>
        <taxon>Arthropoda</taxon>
        <taxon>Hexapoda</taxon>
        <taxon>Insecta</taxon>
        <taxon>Pterygota</taxon>
        <taxon>Neoptera</taxon>
        <taxon>Polyneoptera</taxon>
        <taxon>Phasmatodea</taxon>
        <taxon>Timematodea</taxon>
        <taxon>Timematoidea</taxon>
        <taxon>Timematidae</taxon>
        <taxon>Timema</taxon>
    </lineage>
</organism>